<comment type="caution">
    <text evidence="3">The sequence shown here is derived from an EMBL/GenBank/DDBJ whole genome shotgun (WGS) entry which is preliminary data.</text>
</comment>
<keyword evidence="4" id="KW-1185">Reference proteome</keyword>
<dbReference type="EMBL" id="ML978145">
    <property type="protein sequence ID" value="KAF2092537.1"/>
    <property type="molecule type" value="Genomic_DNA"/>
</dbReference>
<organism evidence="3 4">
    <name type="scientific">Rhizodiscina lignyota</name>
    <dbReference type="NCBI Taxonomy" id="1504668"/>
    <lineage>
        <taxon>Eukaryota</taxon>
        <taxon>Fungi</taxon>
        <taxon>Dikarya</taxon>
        <taxon>Ascomycota</taxon>
        <taxon>Pezizomycotina</taxon>
        <taxon>Dothideomycetes</taxon>
        <taxon>Pleosporomycetidae</taxon>
        <taxon>Aulographales</taxon>
        <taxon>Rhizodiscinaceae</taxon>
        <taxon>Rhizodiscina</taxon>
    </lineage>
</organism>
<dbReference type="SUPFAM" id="SSF53474">
    <property type="entry name" value="alpha/beta-Hydrolases"/>
    <property type="match status" value="1"/>
</dbReference>
<sequence length="410" mass="45043">MFCPPLRQFTPLLHSRRLRLSRSLPYSSNSRASLISEQVTVDCRSNGSITLDVCRATDRADPSRIVLFLPTGPVVDHYASINDDNVIRDLSRASQATVVRVNYRLAHGYFYPTPIHDVLAGYDWVLENLAPTAEANRRTGYRPRIARLGVCGQLVGGSLATMLALTECRMGGDRIAAAALHSPIVDWLFPDPSTLNGNGATGFNALPASLLIRARQTFFRNPANWFDPLASAILFFRTPGSSILSGASDHHIPSTANANFVEDFPLDYSDASAFVPIAEAEPSTSTPSQHVVPRRRAHRVFPPQGSALRLPFTRISTSSDSILYDQSAELTKLMQRSLVRTSLKAAGMLHPDALEERDRAIAEMEAEKNAEKRVSFLVGQGKGAGLWGVPGTEWEEEVEQTGLWFKEALD</sequence>
<evidence type="ECO:0000259" key="2">
    <source>
        <dbReference type="Pfam" id="PF07859"/>
    </source>
</evidence>
<dbReference type="Pfam" id="PF07859">
    <property type="entry name" value="Abhydrolase_3"/>
    <property type="match status" value="1"/>
</dbReference>
<dbReference type="Gene3D" id="3.40.50.1820">
    <property type="entry name" value="alpha/beta hydrolase"/>
    <property type="match status" value="1"/>
</dbReference>
<dbReference type="InterPro" id="IPR029058">
    <property type="entry name" value="AB_hydrolase_fold"/>
</dbReference>
<evidence type="ECO:0000256" key="1">
    <source>
        <dbReference type="ARBA" id="ARBA00022801"/>
    </source>
</evidence>
<proteinExistence type="predicted"/>
<dbReference type="GO" id="GO:0016787">
    <property type="term" value="F:hydrolase activity"/>
    <property type="evidence" value="ECO:0007669"/>
    <property type="project" value="UniProtKB-KW"/>
</dbReference>
<dbReference type="AlphaFoldDB" id="A0A9P4I5M5"/>
<evidence type="ECO:0000313" key="4">
    <source>
        <dbReference type="Proteomes" id="UP000799772"/>
    </source>
</evidence>
<accession>A0A9P4I5M5</accession>
<dbReference type="PANTHER" id="PTHR48081:SF8">
    <property type="entry name" value="ALPHA_BETA HYDROLASE FOLD-3 DOMAIN-CONTAINING PROTEIN-RELATED"/>
    <property type="match status" value="1"/>
</dbReference>
<gene>
    <name evidence="3" type="ORF">NA57DRAFT_50160</name>
</gene>
<dbReference type="InterPro" id="IPR050300">
    <property type="entry name" value="GDXG_lipolytic_enzyme"/>
</dbReference>
<name>A0A9P4I5M5_9PEZI</name>
<dbReference type="OrthoDB" id="5396420at2759"/>
<keyword evidence="1" id="KW-0378">Hydrolase</keyword>
<feature type="domain" description="Alpha/beta hydrolase fold-3" evidence="2">
    <location>
        <begin position="83"/>
        <end position="232"/>
    </location>
</feature>
<protein>
    <submittedName>
        <fullName evidence="3">Alpha/beta-hydrolase</fullName>
    </submittedName>
</protein>
<reference evidence="3" key="1">
    <citation type="journal article" date="2020" name="Stud. Mycol.">
        <title>101 Dothideomycetes genomes: a test case for predicting lifestyles and emergence of pathogens.</title>
        <authorList>
            <person name="Haridas S."/>
            <person name="Albert R."/>
            <person name="Binder M."/>
            <person name="Bloem J."/>
            <person name="Labutti K."/>
            <person name="Salamov A."/>
            <person name="Andreopoulos B."/>
            <person name="Baker S."/>
            <person name="Barry K."/>
            <person name="Bills G."/>
            <person name="Bluhm B."/>
            <person name="Cannon C."/>
            <person name="Castanera R."/>
            <person name="Culley D."/>
            <person name="Daum C."/>
            <person name="Ezra D."/>
            <person name="Gonzalez J."/>
            <person name="Henrissat B."/>
            <person name="Kuo A."/>
            <person name="Liang C."/>
            <person name="Lipzen A."/>
            <person name="Lutzoni F."/>
            <person name="Magnuson J."/>
            <person name="Mondo S."/>
            <person name="Nolan M."/>
            <person name="Ohm R."/>
            <person name="Pangilinan J."/>
            <person name="Park H.-J."/>
            <person name="Ramirez L."/>
            <person name="Alfaro M."/>
            <person name="Sun H."/>
            <person name="Tritt A."/>
            <person name="Yoshinaga Y."/>
            <person name="Zwiers L.-H."/>
            <person name="Turgeon B."/>
            <person name="Goodwin S."/>
            <person name="Spatafora J."/>
            <person name="Crous P."/>
            <person name="Grigoriev I."/>
        </authorList>
    </citation>
    <scope>NUCLEOTIDE SEQUENCE</scope>
    <source>
        <strain evidence="3">CBS 133067</strain>
    </source>
</reference>
<dbReference type="Proteomes" id="UP000799772">
    <property type="component" value="Unassembled WGS sequence"/>
</dbReference>
<dbReference type="InterPro" id="IPR013094">
    <property type="entry name" value="AB_hydrolase_3"/>
</dbReference>
<evidence type="ECO:0000313" key="3">
    <source>
        <dbReference type="EMBL" id="KAF2092537.1"/>
    </source>
</evidence>
<dbReference type="PANTHER" id="PTHR48081">
    <property type="entry name" value="AB HYDROLASE SUPERFAMILY PROTEIN C4A8.06C"/>
    <property type="match status" value="1"/>
</dbReference>